<evidence type="ECO:0000313" key="8">
    <source>
        <dbReference type="Proteomes" id="UP001652700"/>
    </source>
</evidence>
<dbReference type="PRINTS" id="PR00800">
    <property type="entry name" value="YHDCRBOXLASE"/>
</dbReference>
<dbReference type="InterPro" id="IPR015422">
    <property type="entry name" value="PyrdxlP-dep_Trfase_small"/>
</dbReference>
<evidence type="ECO:0000313" key="9">
    <source>
        <dbReference type="RefSeq" id="XP_028128121.1"/>
    </source>
</evidence>
<evidence type="ECO:0000256" key="6">
    <source>
        <dbReference type="RuleBase" id="RU000382"/>
    </source>
</evidence>
<dbReference type="CDD" id="cd06450">
    <property type="entry name" value="DOPA_deC_like"/>
    <property type="match status" value="1"/>
</dbReference>
<dbReference type="AlphaFoldDB" id="A0A6P7EYP7"/>
<dbReference type="GeneID" id="114324462"/>
<dbReference type="InterPro" id="IPR015421">
    <property type="entry name" value="PyrdxlP-dep_Trfase_major"/>
</dbReference>
<evidence type="ECO:0000256" key="4">
    <source>
        <dbReference type="ARBA" id="ARBA00023239"/>
    </source>
</evidence>
<evidence type="ECO:0000256" key="2">
    <source>
        <dbReference type="ARBA" id="ARBA00009533"/>
    </source>
</evidence>
<feature type="modified residue" description="N6-(pyridoxal phosphate)lysine" evidence="5">
    <location>
        <position position="307"/>
    </location>
</feature>
<dbReference type="OrthoDB" id="639767at2759"/>
<evidence type="ECO:0000256" key="5">
    <source>
        <dbReference type="PIRSR" id="PIRSR602129-50"/>
    </source>
</evidence>
<accession>A0A6P7EYP7</accession>
<keyword evidence="4 6" id="KW-0456">Lyase</keyword>
<comment type="similarity">
    <text evidence="2 6">Belongs to the group II decarboxylase family.</text>
</comment>
<keyword evidence="8" id="KW-1185">Reference proteome</keyword>
<reference evidence="7" key="2">
    <citation type="submission" date="2025-05" db="UniProtKB">
        <authorList>
            <consortium name="EnsemblMetazoa"/>
        </authorList>
    </citation>
    <scope>IDENTIFICATION</scope>
</reference>
<dbReference type="FunFam" id="1.20.1340.10:FF:000001">
    <property type="entry name" value="Histidine decarboxylase"/>
    <property type="match status" value="1"/>
</dbReference>
<name>A0A6P7EYP7_DIAVI</name>
<comment type="cofactor">
    <cofactor evidence="1 5 6">
        <name>pyridoxal 5'-phosphate</name>
        <dbReference type="ChEBI" id="CHEBI:597326"/>
    </cofactor>
</comment>
<dbReference type="GO" id="GO:0004058">
    <property type="term" value="F:aromatic-L-amino-acid decarboxylase activity"/>
    <property type="evidence" value="ECO:0007669"/>
    <property type="project" value="TreeGrafter"/>
</dbReference>
<dbReference type="Gene3D" id="3.90.1150.10">
    <property type="entry name" value="Aspartate Aminotransferase, domain 1"/>
    <property type="match status" value="1"/>
</dbReference>
<dbReference type="Proteomes" id="UP001652700">
    <property type="component" value="Unplaced"/>
</dbReference>
<sequence>MDVESFREFGKASVDYIADYIENIRKKKVLPSVEPGYLQNEIPELAPLSGEPWQNILPDVDRVILPGLTHWHSPHFHAYFPTANSFPGVVGELFLSGLGSISTDWVRIQQSNPACVELEVRMMDWLAKMLGLPEHFLNESEGPGGGVIQNAASESTLVGLLSGKQRTVKHILDKNPNLTPEDVKGKLIAYTSKESNSSVEKASLLASVPMRLLPTDSDCRLRGDTLQEAIQKDKAEGLIPCCVVASLGTTGTCAFDDLEEIGQICQKENIWLHVDAAYAGAALVCPEYRYLLNGIDHVDSFNFNPHKWFLTNSDCSAMWFKNTKDAEAAFKLKAAIPSDPIFEPELEHWQIPSSRRFRALKLWFVMRIYGVQGIQKHIRHQVSLAKYLEDLVTSDKRFELLISSLGVVGFRLNGDDSATQKLLDKITERKNLYIMPYYYQNKLMVRFVVCSRLTEKEDIDFAWKEITAIVAAMFNKKSRKNNRKKKDIETAILTKVATTTFPTDFNDKLNVGLFL</sequence>
<dbReference type="Gene3D" id="3.40.640.10">
    <property type="entry name" value="Type I PLP-dependent aspartate aminotransferase-like (Major domain)"/>
    <property type="match status" value="1"/>
</dbReference>
<dbReference type="InterPro" id="IPR002129">
    <property type="entry name" value="PyrdxlP-dep_de-COase"/>
</dbReference>
<evidence type="ECO:0000256" key="3">
    <source>
        <dbReference type="ARBA" id="ARBA00022898"/>
    </source>
</evidence>
<dbReference type="GO" id="GO:0019752">
    <property type="term" value="P:carboxylic acid metabolic process"/>
    <property type="evidence" value="ECO:0007669"/>
    <property type="project" value="InterPro"/>
</dbReference>
<dbReference type="KEGG" id="dvv:114324462"/>
<dbReference type="PANTHER" id="PTHR11999:SF60">
    <property type="entry name" value="3,4-DIHYDROXYPHENYLACETALDEHYDE SYNTHASE"/>
    <property type="match status" value="1"/>
</dbReference>
<organism evidence="9">
    <name type="scientific">Diabrotica virgifera virgifera</name>
    <name type="common">western corn rootworm</name>
    <dbReference type="NCBI Taxonomy" id="50390"/>
    <lineage>
        <taxon>Eukaryota</taxon>
        <taxon>Metazoa</taxon>
        <taxon>Ecdysozoa</taxon>
        <taxon>Arthropoda</taxon>
        <taxon>Hexapoda</taxon>
        <taxon>Insecta</taxon>
        <taxon>Pterygota</taxon>
        <taxon>Neoptera</taxon>
        <taxon>Endopterygota</taxon>
        <taxon>Coleoptera</taxon>
        <taxon>Polyphaga</taxon>
        <taxon>Cucujiformia</taxon>
        <taxon>Chrysomeloidea</taxon>
        <taxon>Chrysomelidae</taxon>
        <taxon>Galerucinae</taxon>
        <taxon>Diabroticina</taxon>
        <taxon>Diabroticites</taxon>
        <taxon>Diabrotica</taxon>
    </lineage>
</organism>
<keyword evidence="3 5" id="KW-0663">Pyridoxal phosphate</keyword>
<evidence type="ECO:0000313" key="7">
    <source>
        <dbReference type="EnsemblMetazoa" id="XP_028128121.1"/>
    </source>
</evidence>
<proteinExistence type="inferred from homology"/>
<dbReference type="SUPFAM" id="SSF53383">
    <property type="entry name" value="PLP-dependent transferases"/>
    <property type="match status" value="1"/>
</dbReference>
<dbReference type="EnsemblMetazoa" id="XM_028272320.2">
    <property type="protein sequence ID" value="XP_028128121.1"/>
    <property type="gene ID" value="LOC114324462"/>
</dbReference>
<dbReference type="Pfam" id="PF00282">
    <property type="entry name" value="Pyridoxal_deC"/>
    <property type="match status" value="1"/>
</dbReference>
<evidence type="ECO:0000256" key="1">
    <source>
        <dbReference type="ARBA" id="ARBA00001933"/>
    </source>
</evidence>
<dbReference type="GO" id="GO:0030170">
    <property type="term" value="F:pyridoxal phosphate binding"/>
    <property type="evidence" value="ECO:0007669"/>
    <property type="project" value="InterPro"/>
</dbReference>
<dbReference type="GO" id="GO:0006584">
    <property type="term" value="P:catecholamine metabolic process"/>
    <property type="evidence" value="ECO:0007669"/>
    <property type="project" value="TreeGrafter"/>
</dbReference>
<gene>
    <name evidence="9" type="primary">LOC114324462</name>
</gene>
<dbReference type="InParanoid" id="A0A6P7EYP7"/>
<dbReference type="Gene3D" id="1.20.1340.10">
    <property type="entry name" value="dopa decarboxylase, N-terminal domain"/>
    <property type="match status" value="1"/>
</dbReference>
<dbReference type="InterPro" id="IPR010977">
    <property type="entry name" value="Aromatic_deC"/>
</dbReference>
<dbReference type="GO" id="GO:0005737">
    <property type="term" value="C:cytoplasm"/>
    <property type="evidence" value="ECO:0007669"/>
    <property type="project" value="TreeGrafter"/>
</dbReference>
<dbReference type="RefSeq" id="XP_028128121.1">
    <property type="nucleotide sequence ID" value="XM_028272320.1"/>
</dbReference>
<reference evidence="9" key="1">
    <citation type="submission" date="2025-04" db="UniProtKB">
        <authorList>
            <consortium name="RefSeq"/>
        </authorList>
    </citation>
    <scope>IDENTIFICATION</scope>
    <source>
        <tissue evidence="9">Whole insect</tissue>
    </source>
</reference>
<dbReference type="GO" id="GO:0006520">
    <property type="term" value="P:amino acid metabolic process"/>
    <property type="evidence" value="ECO:0007669"/>
    <property type="project" value="InterPro"/>
</dbReference>
<dbReference type="InterPro" id="IPR015424">
    <property type="entry name" value="PyrdxlP-dep_Trfase"/>
</dbReference>
<dbReference type="FunFam" id="3.40.640.10:FF:000025">
    <property type="entry name" value="Histidine decarboxylase"/>
    <property type="match status" value="1"/>
</dbReference>
<dbReference type="PANTHER" id="PTHR11999">
    <property type="entry name" value="GROUP II PYRIDOXAL-5-PHOSPHATE DECARBOXYLASE"/>
    <property type="match status" value="1"/>
</dbReference>
<protein>
    <submittedName>
        <fullName evidence="9">Aromatic-L-amino-acid decarboxylase-like isoform X1</fullName>
    </submittedName>
</protein>